<protein>
    <submittedName>
        <fullName evidence="1">JAB domain-containing protein</fullName>
    </submittedName>
</protein>
<name>A0ACD3SL17_9BURK</name>
<comment type="caution">
    <text evidence="1">The sequence shown here is derived from an EMBL/GenBank/DDBJ whole genome shotgun (WGS) entry which is preliminary data.</text>
</comment>
<reference evidence="1" key="1">
    <citation type="submission" date="2019-05" db="EMBL/GenBank/DDBJ databases">
        <title>Revised genome assembly of Burkholderiaceae (previously Ralstonia) sp. PBA.</title>
        <authorList>
            <person name="Gan H.M."/>
        </authorList>
    </citation>
    <scope>NUCLEOTIDE SEQUENCE</scope>
    <source>
        <strain evidence="1">PBA</strain>
    </source>
</reference>
<dbReference type="Proteomes" id="UP000004277">
    <property type="component" value="Unassembled WGS sequence"/>
</dbReference>
<proteinExistence type="predicted"/>
<evidence type="ECO:0000313" key="1">
    <source>
        <dbReference type="EMBL" id="TMS56903.1"/>
    </source>
</evidence>
<accession>A0ACD3SL17</accession>
<dbReference type="EMBL" id="AKCV02000026">
    <property type="protein sequence ID" value="TMS56903.1"/>
    <property type="molecule type" value="Genomic_DNA"/>
</dbReference>
<gene>
    <name evidence="1" type="ORF">MW7_016385</name>
</gene>
<sequence length="245" mass="26631">MPIREWPENLRPRERLLKHGAAVLGDAELLALFLRVGTTGMNAVELGRHLLVHFGSLTRLCRATLEELSAVPGIGVAKYTQLQAVMEMARRALAEELTATPVMTSPTAVGDYLRLTLGAQTREVFRCLFLDTQNRLIADVELFQGTIDQAAVYPREVIRTALSHNAAGVILAHNHPGGDPQPSAADDALTATLARGLALIDIRVLDHLIISAHAIYSFAEHGRLPDTGPTPRAGHPEPQKKSLVR</sequence>
<organism evidence="1 2">
    <name type="scientific">Imbroritus primus</name>
    <dbReference type="NCBI Taxonomy" id="3058603"/>
    <lineage>
        <taxon>Bacteria</taxon>
        <taxon>Pseudomonadati</taxon>
        <taxon>Pseudomonadota</taxon>
        <taxon>Betaproteobacteria</taxon>
        <taxon>Burkholderiales</taxon>
        <taxon>Burkholderiaceae</taxon>
        <taxon>Imbroritus</taxon>
    </lineage>
</organism>
<keyword evidence="2" id="KW-1185">Reference proteome</keyword>
<evidence type="ECO:0000313" key="2">
    <source>
        <dbReference type="Proteomes" id="UP000004277"/>
    </source>
</evidence>